<comment type="subcellular location">
    <subcellularLocation>
        <location evidence="1 10">Cell outer membrane</location>
        <topology evidence="1 10">Multi-pass membrane protein</topology>
    </subcellularLocation>
</comment>
<gene>
    <name evidence="15" type="ORF">CLV51_107200</name>
</gene>
<feature type="chain" id="PRO_5015161341" evidence="12">
    <location>
        <begin position="35"/>
        <end position="644"/>
    </location>
</feature>
<dbReference type="InterPro" id="IPR000531">
    <property type="entry name" value="Beta-barrel_TonB"/>
</dbReference>
<accession>A0A2P8HCE0</accession>
<dbReference type="InterPro" id="IPR012910">
    <property type="entry name" value="Plug_dom"/>
</dbReference>
<dbReference type="AlphaFoldDB" id="A0A2P8HCE0"/>
<name>A0A2P8HCE0_CHINA</name>
<evidence type="ECO:0000256" key="8">
    <source>
        <dbReference type="ARBA" id="ARBA00023170"/>
    </source>
</evidence>
<evidence type="ECO:0000256" key="3">
    <source>
        <dbReference type="ARBA" id="ARBA00022452"/>
    </source>
</evidence>
<dbReference type="PANTHER" id="PTHR30069">
    <property type="entry name" value="TONB-DEPENDENT OUTER MEMBRANE RECEPTOR"/>
    <property type="match status" value="1"/>
</dbReference>
<feature type="domain" description="TonB-dependent receptor-like beta-barrel" evidence="13">
    <location>
        <begin position="224"/>
        <end position="618"/>
    </location>
</feature>
<evidence type="ECO:0000256" key="2">
    <source>
        <dbReference type="ARBA" id="ARBA00022448"/>
    </source>
</evidence>
<dbReference type="GO" id="GO:0009279">
    <property type="term" value="C:cell outer membrane"/>
    <property type="evidence" value="ECO:0007669"/>
    <property type="project" value="UniProtKB-SubCell"/>
</dbReference>
<evidence type="ECO:0000256" key="11">
    <source>
        <dbReference type="RuleBase" id="RU003357"/>
    </source>
</evidence>
<evidence type="ECO:0000256" key="12">
    <source>
        <dbReference type="SAM" id="SignalP"/>
    </source>
</evidence>
<dbReference type="SUPFAM" id="SSF56935">
    <property type="entry name" value="Porins"/>
    <property type="match status" value="1"/>
</dbReference>
<comment type="similarity">
    <text evidence="10 11">Belongs to the TonB-dependent receptor family.</text>
</comment>
<dbReference type="GO" id="GO:0015344">
    <property type="term" value="F:siderophore uptake transmembrane transporter activity"/>
    <property type="evidence" value="ECO:0007669"/>
    <property type="project" value="TreeGrafter"/>
</dbReference>
<keyword evidence="16" id="KW-1185">Reference proteome</keyword>
<proteinExistence type="inferred from homology"/>
<evidence type="ECO:0000256" key="4">
    <source>
        <dbReference type="ARBA" id="ARBA00022692"/>
    </source>
</evidence>
<keyword evidence="7 10" id="KW-0472">Membrane</keyword>
<evidence type="ECO:0000256" key="10">
    <source>
        <dbReference type="PROSITE-ProRule" id="PRU01360"/>
    </source>
</evidence>
<keyword evidence="6 11" id="KW-0798">TonB box</keyword>
<comment type="caution">
    <text evidence="15">The sequence shown here is derived from an EMBL/GenBank/DDBJ whole genome shotgun (WGS) entry which is preliminary data.</text>
</comment>
<dbReference type="Gene3D" id="2.40.170.20">
    <property type="entry name" value="TonB-dependent receptor, beta-barrel domain"/>
    <property type="match status" value="1"/>
</dbReference>
<evidence type="ECO:0000256" key="6">
    <source>
        <dbReference type="ARBA" id="ARBA00023077"/>
    </source>
</evidence>
<dbReference type="PROSITE" id="PS52016">
    <property type="entry name" value="TONB_DEPENDENT_REC_3"/>
    <property type="match status" value="1"/>
</dbReference>
<dbReference type="Pfam" id="PF07715">
    <property type="entry name" value="Plug"/>
    <property type="match status" value="1"/>
</dbReference>
<keyword evidence="2 10" id="KW-0813">Transport</keyword>
<keyword evidence="4 10" id="KW-0812">Transmembrane</keyword>
<evidence type="ECO:0000259" key="14">
    <source>
        <dbReference type="Pfam" id="PF07715"/>
    </source>
</evidence>
<dbReference type="Gene3D" id="2.170.130.10">
    <property type="entry name" value="TonB-dependent receptor, plug domain"/>
    <property type="match status" value="1"/>
</dbReference>
<dbReference type="GO" id="GO:0044718">
    <property type="term" value="P:siderophore transmembrane transport"/>
    <property type="evidence" value="ECO:0007669"/>
    <property type="project" value="TreeGrafter"/>
</dbReference>
<feature type="signal peptide" evidence="12">
    <location>
        <begin position="1"/>
        <end position="34"/>
    </location>
</feature>
<keyword evidence="8 15" id="KW-0675">Receptor</keyword>
<evidence type="ECO:0000256" key="5">
    <source>
        <dbReference type="ARBA" id="ARBA00022729"/>
    </source>
</evidence>
<evidence type="ECO:0000313" key="15">
    <source>
        <dbReference type="EMBL" id="PSL43888.1"/>
    </source>
</evidence>
<organism evidence="15 16">
    <name type="scientific">Chitinophaga niastensis</name>
    <dbReference type="NCBI Taxonomy" id="536980"/>
    <lineage>
        <taxon>Bacteria</taxon>
        <taxon>Pseudomonadati</taxon>
        <taxon>Bacteroidota</taxon>
        <taxon>Chitinophagia</taxon>
        <taxon>Chitinophagales</taxon>
        <taxon>Chitinophagaceae</taxon>
        <taxon>Chitinophaga</taxon>
    </lineage>
</organism>
<evidence type="ECO:0000256" key="1">
    <source>
        <dbReference type="ARBA" id="ARBA00004571"/>
    </source>
</evidence>
<dbReference type="Proteomes" id="UP000240971">
    <property type="component" value="Unassembled WGS sequence"/>
</dbReference>
<dbReference type="InterPro" id="IPR036942">
    <property type="entry name" value="Beta-barrel_TonB_sf"/>
</dbReference>
<keyword evidence="9 10" id="KW-0998">Cell outer membrane</keyword>
<dbReference type="InterPro" id="IPR037066">
    <property type="entry name" value="Plug_dom_sf"/>
</dbReference>
<dbReference type="EMBL" id="PYAW01000007">
    <property type="protein sequence ID" value="PSL43888.1"/>
    <property type="molecule type" value="Genomic_DNA"/>
</dbReference>
<feature type="domain" description="TonB-dependent receptor plug" evidence="14">
    <location>
        <begin position="65"/>
        <end position="168"/>
    </location>
</feature>
<reference evidence="15 16" key="1">
    <citation type="submission" date="2018-03" db="EMBL/GenBank/DDBJ databases">
        <title>Genomic Encyclopedia of Archaeal and Bacterial Type Strains, Phase II (KMG-II): from individual species to whole genera.</title>
        <authorList>
            <person name="Goeker M."/>
        </authorList>
    </citation>
    <scope>NUCLEOTIDE SEQUENCE [LARGE SCALE GENOMIC DNA]</scope>
    <source>
        <strain evidence="15 16">DSM 24859</strain>
    </source>
</reference>
<dbReference type="PANTHER" id="PTHR30069:SF29">
    <property type="entry name" value="HEMOGLOBIN AND HEMOGLOBIN-HAPTOGLOBIN-BINDING PROTEIN 1-RELATED"/>
    <property type="match status" value="1"/>
</dbReference>
<evidence type="ECO:0000256" key="7">
    <source>
        <dbReference type="ARBA" id="ARBA00023136"/>
    </source>
</evidence>
<keyword evidence="3 10" id="KW-1134">Transmembrane beta strand</keyword>
<protein>
    <submittedName>
        <fullName evidence="15">Iron complex outermembrane receptor protein</fullName>
    </submittedName>
</protein>
<dbReference type="InterPro" id="IPR039426">
    <property type="entry name" value="TonB-dep_rcpt-like"/>
</dbReference>
<dbReference type="Pfam" id="PF00593">
    <property type="entry name" value="TonB_dep_Rec_b-barrel"/>
    <property type="match status" value="1"/>
</dbReference>
<keyword evidence="5 12" id="KW-0732">Signal</keyword>
<evidence type="ECO:0000256" key="9">
    <source>
        <dbReference type="ARBA" id="ARBA00023237"/>
    </source>
</evidence>
<evidence type="ECO:0000313" key="16">
    <source>
        <dbReference type="Proteomes" id="UP000240971"/>
    </source>
</evidence>
<sequence length="644" mass="71188">MRSFLAIIVKMRIAVSNNKILVFLFLGLCSRAAAQQRTDTTLISHHLDEVIVQENRLAAPLKAGNRNVTIISRKQIDAMAVSSVTEVLAYVPGLDVRQRGPGGIQADIGIDGGTFDQTLVLLNGIKITDPQTGHNIMNLPISLSDVDHIEVLRGAAARIYGINALNGAINIITRKATESGVMVNGSGGSSFKKNEKGNLYGAYGIGATGSLVKDGSSQLLSLGRNEGNGYRYNTAYDNYRAFYQAAFNRDSLHQYNVLAGFVNNKYGANGFYAPPGDKESEETVKTFLAAVSNTSKITPAWVMTPRISYRYTKDDYIYIKPDQFRNLHNTQVLDAELNNSFATSIGSFGAGVEARYEHIKSSNLGNHDRTNLGLFGEYKSIADRRFNFTLGGYLNYNSFYGWQFFPGADVGFNITPDLKLFANVGTAQRLPTYTDLYYKSRAIVGNDKLGPEKAVYAEAGIRKFSGKFSFAGSAFYRQITDFIDYVKDTAGVKDPNSIPWQPQNFHRADMKGLTFNAGYSTALQPNGIFNSVGVNAGYNYLSPEFKGDGITTKMSRYVIESLRHQFTANVRTQLLQHFSISAAARYCMRINYKDYTVIDARIAYRRSRYQIYADANNLLDVTYIEASAVPMPGRWVTLGASVKL</sequence>
<evidence type="ECO:0000259" key="13">
    <source>
        <dbReference type="Pfam" id="PF00593"/>
    </source>
</evidence>